<dbReference type="AlphaFoldDB" id="A0A1I5E2L6"/>
<dbReference type="RefSeq" id="WP_092839661.1">
    <property type="nucleotide sequence ID" value="NZ_FOVP01000014.1"/>
</dbReference>
<dbReference type="Proteomes" id="UP000198599">
    <property type="component" value="Unassembled WGS sequence"/>
</dbReference>
<sequence>MLWHVQRVKRMVRERMPLGNHALVSVAEVPCDDPACPGPATQITILGLDMVRRGFVIHVPVAAITEADLAAISA</sequence>
<proteinExistence type="predicted"/>
<accession>A0A1I5E2L6</accession>
<dbReference type="OrthoDB" id="7067390at2"/>
<evidence type="ECO:0000313" key="1">
    <source>
        <dbReference type="EMBL" id="SFO05759.1"/>
    </source>
</evidence>
<name>A0A1I5E2L6_9RHOB</name>
<evidence type="ECO:0000313" key="2">
    <source>
        <dbReference type="Proteomes" id="UP000198599"/>
    </source>
</evidence>
<reference evidence="2" key="1">
    <citation type="submission" date="2016-10" db="EMBL/GenBank/DDBJ databases">
        <authorList>
            <person name="Varghese N."/>
            <person name="Submissions S."/>
        </authorList>
    </citation>
    <scope>NUCLEOTIDE SEQUENCE [LARGE SCALE GENOMIC DNA]</scope>
    <source>
        <strain evidence="2">DSM 28463</strain>
    </source>
</reference>
<protein>
    <submittedName>
        <fullName evidence="1">Uncharacterized protein</fullName>
    </submittedName>
</protein>
<gene>
    <name evidence="1" type="ORF">SAMN04487859_11489</name>
</gene>
<keyword evidence="2" id="KW-1185">Reference proteome</keyword>
<dbReference type="EMBL" id="FOVP01000014">
    <property type="protein sequence ID" value="SFO05759.1"/>
    <property type="molecule type" value="Genomic_DNA"/>
</dbReference>
<dbReference type="STRING" id="1005928.SAMN04487859_11489"/>
<organism evidence="1 2">
    <name type="scientific">Roseovarius lutimaris</name>
    <dbReference type="NCBI Taxonomy" id="1005928"/>
    <lineage>
        <taxon>Bacteria</taxon>
        <taxon>Pseudomonadati</taxon>
        <taxon>Pseudomonadota</taxon>
        <taxon>Alphaproteobacteria</taxon>
        <taxon>Rhodobacterales</taxon>
        <taxon>Roseobacteraceae</taxon>
        <taxon>Roseovarius</taxon>
    </lineage>
</organism>